<reference evidence="1" key="1">
    <citation type="journal article" date="2020" name="Nature">
        <title>Giant virus diversity and host interactions through global metagenomics.</title>
        <authorList>
            <person name="Schulz F."/>
            <person name="Roux S."/>
            <person name="Paez-Espino D."/>
            <person name="Jungbluth S."/>
            <person name="Walsh D.A."/>
            <person name="Denef V.J."/>
            <person name="McMahon K.D."/>
            <person name="Konstantinidis K.T."/>
            <person name="Eloe-Fadrosh E.A."/>
            <person name="Kyrpides N.C."/>
            <person name="Woyke T."/>
        </authorList>
    </citation>
    <scope>NUCLEOTIDE SEQUENCE</scope>
    <source>
        <strain evidence="1">GVMAG-M-3300023179-150</strain>
    </source>
</reference>
<evidence type="ECO:0000313" key="1">
    <source>
        <dbReference type="EMBL" id="QHT25258.1"/>
    </source>
</evidence>
<proteinExistence type="predicted"/>
<dbReference type="EMBL" id="MN739761">
    <property type="protein sequence ID" value="QHT25258.1"/>
    <property type="molecule type" value="Genomic_DNA"/>
</dbReference>
<accession>A0A6C0E8W6</accession>
<dbReference type="AlphaFoldDB" id="A0A6C0E8W6"/>
<organism evidence="1">
    <name type="scientific">viral metagenome</name>
    <dbReference type="NCBI Taxonomy" id="1070528"/>
    <lineage>
        <taxon>unclassified sequences</taxon>
        <taxon>metagenomes</taxon>
        <taxon>organismal metagenomes</taxon>
    </lineage>
</organism>
<sequence>MVCLAASYPPPRLTNNQETTKDIIDDFEKTLKIEKSIEKSILKENFESEPAQVKLGWAVYQSGPFNNISTYYTRDPVFYEKKIYRKPYMWPATFKSSYPIEHQSTLDPKF</sequence>
<protein>
    <submittedName>
        <fullName evidence="1">Uncharacterized protein</fullName>
    </submittedName>
</protein>
<name>A0A6C0E8W6_9ZZZZ</name>